<reference evidence="6" key="1">
    <citation type="journal article" date="2019" name="Int. J. Syst. Evol. Microbiol.">
        <title>The Global Catalogue of Microorganisms (GCM) 10K type strain sequencing project: providing services to taxonomists for standard genome sequencing and annotation.</title>
        <authorList>
            <consortium name="The Broad Institute Genomics Platform"/>
            <consortium name="The Broad Institute Genome Sequencing Center for Infectious Disease"/>
            <person name="Wu L."/>
            <person name="Ma J."/>
        </authorList>
    </citation>
    <scope>NUCLEOTIDE SEQUENCE [LARGE SCALE GENOMIC DNA]</scope>
    <source>
        <strain evidence="6">KCTC 22245</strain>
    </source>
</reference>
<dbReference type="PRINTS" id="PR00038">
    <property type="entry name" value="HTHLUXR"/>
</dbReference>
<evidence type="ECO:0000259" key="4">
    <source>
        <dbReference type="PROSITE" id="PS50043"/>
    </source>
</evidence>
<dbReference type="Pfam" id="PF03472">
    <property type="entry name" value="Autoind_bind"/>
    <property type="match status" value="1"/>
</dbReference>
<gene>
    <name evidence="5" type="ORF">ACFONP_00805</name>
</gene>
<sequence length="233" mass="25836">METVARFLERYDIHSYTAALITAEESETGPHRRLGVQWIAHVDPDWFAYYQTEDLAQADYGLRKHAIERDPAMLKVGQAYSDLYDDMSAAETRMFDEQAEVGIVSGLTVPRWSRIGKEEVASGFALWSSEDAEGFDRLLENHGAGIVAFLLSVEQQLTPMIYGEAQGWSALTARERECLTLTAMGSRVADIAHRLALAEVTVSVHLRTARQKLGARTLPEAVAKALTAGLIRP</sequence>
<dbReference type="PANTHER" id="PTHR44688">
    <property type="entry name" value="DNA-BINDING TRANSCRIPTIONAL ACTIVATOR DEVR_DOSR"/>
    <property type="match status" value="1"/>
</dbReference>
<dbReference type="PROSITE" id="PS50043">
    <property type="entry name" value="HTH_LUXR_2"/>
    <property type="match status" value="1"/>
</dbReference>
<dbReference type="SUPFAM" id="SSF75516">
    <property type="entry name" value="Pheromone-binding domain of LuxR-like quorum-sensing transcription factors"/>
    <property type="match status" value="1"/>
</dbReference>
<dbReference type="Gene3D" id="1.10.10.10">
    <property type="entry name" value="Winged helix-like DNA-binding domain superfamily/Winged helix DNA-binding domain"/>
    <property type="match status" value="1"/>
</dbReference>
<dbReference type="InterPro" id="IPR036693">
    <property type="entry name" value="TF_LuxR_autoind-bd_dom_sf"/>
</dbReference>
<evidence type="ECO:0000256" key="1">
    <source>
        <dbReference type="ARBA" id="ARBA00023015"/>
    </source>
</evidence>
<dbReference type="CDD" id="cd06170">
    <property type="entry name" value="LuxR_C_like"/>
    <property type="match status" value="1"/>
</dbReference>
<dbReference type="PANTHER" id="PTHR44688:SF16">
    <property type="entry name" value="DNA-BINDING TRANSCRIPTIONAL ACTIVATOR DEVR_DOSR"/>
    <property type="match status" value="1"/>
</dbReference>
<dbReference type="InterPro" id="IPR016032">
    <property type="entry name" value="Sig_transdc_resp-reg_C-effctor"/>
</dbReference>
<dbReference type="Gene3D" id="3.30.450.80">
    <property type="entry name" value="Transcription factor LuxR-like, autoinducer-binding domain"/>
    <property type="match status" value="1"/>
</dbReference>
<name>A0ABV7M758_9PROT</name>
<dbReference type="Proteomes" id="UP001595607">
    <property type="component" value="Unassembled WGS sequence"/>
</dbReference>
<keyword evidence="3" id="KW-0804">Transcription</keyword>
<keyword evidence="2" id="KW-0238">DNA-binding</keyword>
<dbReference type="Pfam" id="PF00196">
    <property type="entry name" value="GerE"/>
    <property type="match status" value="1"/>
</dbReference>
<feature type="domain" description="HTH luxR-type" evidence="4">
    <location>
        <begin position="164"/>
        <end position="229"/>
    </location>
</feature>
<proteinExistence type="predicted"/>
<dbReference type="SUPFAM" id="SSF46894">
    <property type="entry name" value="C-terminal effector domain of the bipartite response regulators"/>
    <property type="match status" value="1"/>
</dbReference>
<evidence type="ECO:0000256" key="2">
    <source>
        <dbReference type="ARBA" id="ARBA00023125"/>
    </source>
</evidence>
<dbReference type="InterPro" id="IPR005143">
    <property type="entry name" value="TF_LuxR_autoind-bd_dom"/>
</dbReference>
<dbReference type="InterPro" id="IPR036388">
    <property type="entry name" value="WH-like_DNA-bd_sf"/>
</dbReference>
<dbReference type="EMBL" id="JBHRVA010000002">
    <property type="protein sequence ID" value="MFC3301269.1"/>
    <property type="molecule type" value="Genomic_DNA"/>
</dbReference>
<evidence type="ECO:0000256" key="3">
    <source>
        <dbReference type="ARBA" id="ARBA00023163"/>
    </source>
</evidence>
<keyword evidence="1" id="KW-0805">Transcription regulation</keyword>
<dbReference type="InterPro" id="IPR000792">
    <property type="entry name" value="Tscrpt_reg_LuxR_C"/>
</dbReference>
<accession>A0ABV7M758</accession>
<dbReference type="RefSeq" id="WP_189571939.1">
    <property type="nucleotide sequence ID" value="NZ_BMXU01000001.1"/>
</dbReference>
<dbReference type="SMART" id="SM00421">
    <property type="entry name" value="HTH_LUXR"/>
    <property type="match status" value="1"/>
</dbReference>
<organism evidence="5 6">
    <name type="scientific">Parvularcula lutaonensis</name>
    <dbReference type="NCBI Taxonomy" id="491923"/>
    <lineage>
        <taxon>Bacteria</taxon>
        <taxon>Pseudomonadati</taxon>
        <taxon>Pseudomonadota</taxon>
        <taxon>Alphaproteobacteria</taxon>
        <taxon>Parvularculales</taxon>
        <taxon>Parvularculaceae</taxon>
        <taxon>Parvularcula</taxon>
    </lineage>
</organism>
<comment type="caution">
    <text evidence="5">The sequence shown here is derived from an EMBL/GenBank/DDBJ whole genome shotgun (WGS) entry which is preliminary data.</text>
</comment>
<protein>
    <submittedName>
        <fullName evidence="5">LuxR C-terminal-related transcriptional regulator</fullName>
    </submittedName>
</protein>
<evidence type="ECO:0000313" key="5">
    <source>
        <dbReference type="EMBL" id="MFC3301269.1"/>
    </source>
</evidence>
<keyword evidence="6" id="KW-1185">Reference proteome</keyword>
<evidence type="ECO:0000313" key="6">
    <source>
        <dbReference type="Proteomes" id="UP001595607"/>
    </source>
</evidence>